<dbReference type="SMART" id="SM00248">
    <property type="entry name" value="ANK"/>
    <property type="match status" value="4"/>
</dbReference>
<keyword evidence="1" id="KW-0677">Repeat</keyword>
<evidence type="ECO:0000313" key="4">
    <source>
        <dbReference type="EMBL" id="AAK79608.1"/>
    </source>
</evidence>
<accession>Q97IJ9</accession>
<evidence type="ECO:0000256" key="1">
    <source>
        <dbReference type="ARBA" id="ARBA00022737"/>
    </source>
</evidence>
<dbReference type="EMBL" id="AE001437">
    <property type="protein sequence ID" value="AAK79608.1"/>
    <property type="molecule type" value="Genomic_DNA"/>
</dbReference>
<evidence type="ECO:0000256" key="3">
    <source>
        <dbReference type="PROSITE-ProRule" id="PRU00023"/>
    </source>
</evidence>
<dbReference type="Proteomes" id="UP000000814">
    <property type="component" value="Chromosome"/>
</dbReference>
<sequence length="161" mass="18247">MPTKKADIYTLAKFGDLGAFKESFKIENINDKSESGSGLLHYAISGLKFDIAMFLIENGIDVNITNEVGQTALHYICNYPNIDVAKCILKHGGDINIRDKYYNNALWTAVFNCKGRYYDMVELFMEYSPDVETKNNAGRSPLDFAIQVGNEKLIKMLRKKE</sequence>
<feature type="repeat" description="ANK" evidence="3">
    <location>
        <begin position="35"/>
        <end position="67"/>
    </location>
</feature>
<dbReference type="HOGENOM" id="CLU_000134_18_10_9"/>
<dbReference type="PANTHER" id="PTHR24198">
    <property type="entry name" value="ANKYRIN REPEAT AND PROTEIN KINASE DOMAIN-CONTAINING PROTEIN"/>
    <property type="match status" value="1"/>
</dbReference>
<keyword evidence="2 3" id="KW-0040">ANK repeat</keyword>
<dbReference type="STRING" id="272562.CA_C1641"/>
<evidence type="ECO:0000313" key="5">
    <source>
        <dbReference type="Proteomes" id="UP000000814"/>
    </source>
</evidence>
<evidence type="ECO:0000256" key="2">
    <source>
        <dbReference type="ARBA" id="ARBA00023043"/>
    </source>
</evidence>
<dbReference type="InterPro" id="IPR036770">
    <property type="entry name" value="Ankyrin_rpt-contain_sf"/>
</dbReference>
<dbReference type="RefSeq" id="WP_010964949.1">
    <property type="nucleotide sequence ID" value="NC_003030.1"/>
</dbReference>
<dbReference type="OrthoDB" id="1897609at2"/>
<dbReference type="PIR" id="E97102">
    <property type="entry name" value="E97102"/>
</dbReference>
<name>Q97IJ9_CLOAB</name>
<dbReference type="InterPro" id="IPR002110">
    <property type="entry name" value="Ankyrin_rpt"/>
</dbReference>
<dbReference type="PROSITE" id="PS50088">
    <property type="entry name" value="ANK_REPEAT"/>
    <property type="match status" value="2"/>
</dbReference>
<dbReference type="PANTHER" id="PTHR24198:SF165">
    <property type="entry name" value="ANKYRIN REPEAT-CONTAINING PROTEIN-RELATED"/>
    <property type="match status" value="1"/>
</dbReference>
<reference evidence="4 5" key="1">
    <citation type="journal article" date="2001" name="J. Bacteriol.">
        <title>Genome sequence and comparative analysis of the solvent-producing bacterium Clostridium acetobutylicum.</title>
        <authorList>
            <person name="Nolling J."/>
            <person name="Breton G."/>
            <person name="Omelchenko M.V."/>
            <person name="Makarova K.S."/>
            <person name="Zeng Q."/>
            <person name="Gibson R."/>
            <person name="Lee H.M."/>
            <person name="Dubois J."/>
            <person name="Qiu D."/>
            <person name="Hitti J."/>
            <person name="Wolf Y.I."/>
            <person name="Tatusov R.L."/>
            <person name="Sabathe F."/>
            <person name="Doucette-Stamm L."/>
            <person name="Soucaille P."/>
            <person name="Daly M.J."/>
            <person name="Bennett G.N."/>
            <person name="Koonin E.V."/>
            <person name="Smith D.R."/>
        </authorList>
    </citation>
    <scope>NUCLEOTIDE SEQUENCE [LARGE SCALE GENOMIC DNA]</scope>
    <source>
        <strain evidence="5">ATCC 824 / DSM 792 / JCM 1419 / LMG 5710 / VKM B-1787</strain>
    </source>
</reference>
<dbReference type="GeneID" id="44998137"/>
<feature type="repeat" description="ANK" evidence="3">
    <location>
        <begin position="68"/>
        <end position="100"/>
    </location>
</feature>
<dbReference type="Pfam" id="PF12796">
    <property type="entry name" value="Ank_2"/>
    <property type="match status" value="1"/>
</dbReference>
<dbReference type="KEGG" id="cac:CA_C1641"/>
<keyword evidence="5" id="KW-1185">Reference proteome</keyword>
<gene>
    <name evidence="4" type="ordered locus">CA_C1641</name>
</gene>
<dbReference type="SUPFAM" id="SSF48403">
    <property type="entry name" value="Ankyrin repeat"/>
    <property type="match status" value="1"/>
</dbReference>
<organism evidence="4 5">
    <name type="scientific">Clostridium acetobutylicum (strain ATCC 824 / DSM 792 / JCM 1419 / IAM 19013 / LMG 5710 / NBRC 13948 / NRRL B-527 / VKM B-1787 / 2291 / W)</name>
    <dbReference type="NCBI Taxonomy" id="272562"/>
    <lineage>
        <taxon>Bacteria</taxon>
        <taxon>Bacillati</taxon>
        <taxon>Bacillota</taxon>
        <taxon>Clostridia</taxon>
        <taxon>Eubacteriales</taxon>
        <taxon>Clostridiaceae</taxon>
        <taxon>Clostridium</taxon>
    </lineage>
</organism>
<dbReference type="PATRIC" id="fig|272562.8.peg.1842"/>
<dbReference type="AlphaFoldDB" id="Q97IJ9"/>
<proteinExistence type="predicted"/>
<dbReference type="PROSITE" id="PS50297">
    <property type="entry name" value="ANK_REP_REGION"/>
    <property type="match status" value="2"/>
</dbReference>
<dbReference type="Gene3D" id="1.25.40.20">
    <property type="entry name" value="Ankyrin repeat-containing domain"/>
    <property type="match status" value="1"/>
</dbReference>
<protein>
    <submittedName>
        <fullName evidence="4">Ankyrin repeats containing protein</fullName>
    </submittedName>
</protein>
<dbReference type="eggNOG" id="COG0666">
    <property type="taxonomic scope" value="Bacteria"/>
</dbReference>